<dbReference type="OrthoDB" id="20799at2759"/>
<dbReference type="Proteomes" id="UP000023152">
    <property type="component" value="Unassembled WGS sequence"/>
</dbReference>
<accession>X6NDC0</accession>
<organism evidence="1 2">
    <name type="scientific">Reticulomyxa filosa</name>
    <dbReference type="NCBI Taxonomy" id="46433"/>
    <lineage>
        <taxon>Eukaryota</taxon>
        <taxon>Sar</taxon>
        <taxon>Rhizaria</taxon>
        <taxon>Retaria</taxon>
        <taxon>Foraminifera</taxon>
        <taxon>Monothalamids</taxon>
        <taxon>Reticulomyxidae</taxon>
        <taxon>Reticulomyxa</taxon>
    </lineage>
</organism>
<keyword evidence="2" id="KW-1185">Reference proteome</keyword>
<protein>
    <submittedName>
        <fullName evidence="1">Uncharacterized protein</fullName>
    </submittedName>
</protein>
<sequence>MHLCTDKNGDVIDPWRISFQYDDIDAVFKRFYLNHCQMQILFNENVNKTWGLHADEQLWWDVLWNVTQFLFVTKPPSLSALKQTYVDLEHKLRTVKTQIKLVQDVLAPLPMGDHSSTSSIQYVLIAGDAAMTAHYRLGVGINTILDGFAINTDFFEDFASTLHGHANDDMLHARQDIVRKYNTLMHARLLEKAMFQNTVIFLESYCRLLVFFDFGKPLHDAMILFRRNFKDQSYERVQDASTAIRQCIHNT</sequence>
<proteinExistence type="predicted"/>
<gene>
    <name evidence="1" type="ORF">RFI_13405</name>
</gene>
<dbReference type="AlphaFoldDB" id="X6NDC0"/>
<dbReference type="EMBL" id="ASPP01009720">
    <property type="protein sequence ID" value="ETO23769.1"/>
    <property type="molecule type" value="Genomic_DNA"/>
</dbReference>
<name>X6NDC0_RETFI</name>
<evidence type="ECO:0000313" key="1">
    <source>
        <dbReference type="EMBL" id="ETO23769.1"/>
    </source>
</evidence>
<evidence type="ECO:0000313" key="2">
    <source>
        <dbReference type="Proteomes" id="UP000023152"/>
    </source>
</evidence>
<reference evidence="1 2" key="1">
    <citation type="journal article" date="2013" name="Curr. Biol.">
        <title>The Genome of the Foraminiferan Reticulomyxa filosa.</title>
        <authorList>
            <person name="Glockner G."/>
            <person name="Hulsmann N."/>
            <person name="Schleicher M."/>
            <person name="Noegel A.A."/>
            <person name="Eichinger L."/>
            <person name="Gallinger C."/>
            <person name="Pawlowski J."/>
            <person name="Sierra R."/>
            <person name="Euteneuer U."/>
            <person name="Pillet L."/>
            <person name="Moustafa A."/>
            <person name="Platzer M."/>
            <person name="Groth M."/>
            <person name="Szafranski K."/>
            <person name="Schliwa M."/>
        </authorList>
    </citation>
    <scope>NUCLEOTIDE SEQUENCE [LARGE SCALE GENOMIC DNA]</scope>
</reference>
<comment type="caution">
    <text evidence="1">The sequence shown here is derived from an EMBL/GenBank/DDBJ whole genome shotgun (WGS) entry which is preliminary data.</text>
</comment>